<dbReference type="Proteomes" id="UP000285625">
    <property type="component" value="Unassembled WGS sequence"/>
</dbReference>
<dbReference type="RefSeq" id="WP_107633435.1">
    <property type="nucleotide sequence ID" value="NZ_JANIKY010000005.1"/>
</dbReference>
<dbReference type="AlphaFoldDB" id="A0A2T4RHT1"/>
<comment type="caution">
    <text evidence="1">The sequence shown here is derived from an EMBL/GenBank/DDBJ whole genome shotgun (WGS) entry which is preliminary data.</text>
</comment>
<evidence type="ECO:0000313" key="2">
    <source>
        <dbReference type="Proteomes" id="UP000285625"/>
    </source>
</evidence>
<proteinExistence type="predicted"/>
<organism evidence="1 2">
    <name type="scientific">Staphylococcus hyicus</name>
    <dbReference type="NCBI Taxonomy" id="1284"/>
    <lineage>
        <taxon>Bacteria</taxon>
        <taxon>Bacillati</taxon>
        <taxon>Bacillota</taxon>
        <taxon>Bacilli</taxon>
        <taxon>Bacillales</taxon>
        <taxon>Staphylococcaceae</taxon>
        <taxon>Staphylococcus</taxon>
    </lineage>
</organism>
<sequence length="95" mass="10912">MNQLGIMAIDVDIVNDLKKEYQKMKITYIISPEHNKRHTEIKKTLEDQESNLIDIINSHCSSFNKEFDGVAKGDWTKSAMEELSQINTNLKSIAE</sequence>
<protein>
    <submittedName>
        <fullName evidence="1">Uncharacterized protein</fullName>
    </submittedName>
</protein>
<dbReference type="STRING" id="1284.SHYC_00565"/>
<name>A0A2T4RHT1_STAHY</name>
<accession>A0A2T4RHT1</accession>
<dbReference type="EMBL" id="QXVO01000025">
    <property type="protein sequence ID" value="RIO44984.1"/>
    <property type="molecule type" value="Genomic_DNA"/>
</dbReference>
<gene>
    <name evidence="1" type="ORF">BUZ57_08570</name>
</gene>
<evidence type="ECO:0000313" key="1">
    <source>
        <dbReference type="EMBL" id="RIO44984.1"/>
    </source>
</evidence>
<reference evidence="1 2" key="1">
    <citation type="journal article" date="2016" name="Front. Microbiol.">
        <title>Comprehensive Phylogenetic Analysis of Bovine Non-aureus Staphylococci Species Based on Whole-Genome Sequencing.</title>
        <authorList>
            <person name="Naushad S."/>
            <person name="Barkema H.W."/>
            <person name="Luby C."/>
            <person name="Condas L.A."/>
            <person name="Nobrega D.B."/>
            <person name="Carson D.A."/>
            <person name="De Buck J."/>
        </authorList>
    </citation>
    <scope>NUCLEOTIDE SEQUENCE [LARGE SCALE GENOMIC DNA]</scope>
    <source>
        <strain evidence="1 2">SNUC 5959</strain>
    </source>
</reference>